<proteinExistence type="predicted"/>
<evidence type="ECO:0000256" key="1">
    <source>
        <dbReference type="SAM" id="Phobius"/>
    </source>
</evidence>
<keyword evidence="1" id="KW-0472">Membrane</keyword>
<feature type="transmembrane region" description="Helical" evidence="1">
    <location>
        <begin position="74"/>
        <end position="91"/>
    </location>
</feature>
<dbReference type="AlphaFoldDB" id="A0A0V0R733"/>
<dbReference type="InParanoid" id="A0A0V0R733"/>
<keyword evidence="1" id="KW-1133">Transmembrane helix</keyword>
<keyword evidence="1" id="KW-0812">Transmembrane</keyword>
<comment type="caution">
    <text evidence="2">The sequence shown here is derived from an EMBL/GenBank/DDBJ whole genome shotgun (WGS) entry which is preliminary data.</text>
</comment>
<gene>
    <name evidence="2" type="ORF">PPERSA_09687</name>
</gene>
<evidence type="ECO:0000313" key="2">
    <source>
        <dbReference type="EMBL" id="KRX10303.1"/>
    </source>
</evidence>
<accession>A0A0V0R733</accession>
<reference evidence="2 3" key="1">
    <citation type="journal article" date="2015" name="Sci. Rep.">
        <title>Genome of the facultative scuticociliatosis pathogen Pseudocohnilembus persalinus provides insight into its virulence through horizontal gene transfer.</title>
        <authorList>
            <person name="Xiong J."/>
            <person name="Wang G."/>
            <person name="Cheng J."/>
            <person name="Tian M."/>
            <person name="Pan X."/>
            <person name="Warren A."/>
            <person name="Jiang C."/>
            <person name="Yuan D."/>
            <person name="Miao W."/>
        </authorList>
    </citation>
    <scope>NUCLEOTIDE SEQUENCE [LARGE SCALE GENOMIC DNA]</scope>
    <source>
        <strain evidence="2">36N120E</strain>
    </source>
</reference>
<dbReference type="EMBL" id="LDAU01000032">
    <property type="protein sequence ID" value="KRX10303.1"/>
    <property type="molecule type" value="Genomic_DNA"/>
</dbReference>
<organism evidence="2 3">
    <name type="scientific">Pseudocohnilembus persalinus</name>
    <name type="common">Ciliate</name>
    <dbReference type="NCBI Taxonomy" id="266149"/>
    <lineage>
        <taxon>Eukaryota</taxon>
        <taxon>Sar</taxon>
        <taxon>Alveolata</taxon>
        <taxon>Ciliophora</taxon>
        <taxon>Intramacronucleata</taxon>
        <taxon>Oligohymenophorea</taxon>
        <taxon>Scuticociliatia</taxon>
        <taxon>Philasterida</taxon>
        <taxon>Pseudocohnilembidae</taxon>
        <taxon>Pseudocohnilembus</taxon>
    </lineage>
</organism>
<protein>
    <submittedName>
        <fullName evidence="2">Uncharacterized protein</fullName>
    </submittedName>
</protein>
<sequence>MFIFDEIKAVHFSFSQLSIVIVQGFSGQVNQLGRYIQIWFNDFSFFVLNSLFVDISPFFNFFNDILNCSFFYSFFPWFQAFLNFFKFVVIIQDEHFFRFFRVFQRILVIRVFLGRALSGVDEGN</sequence>
<dbReference type="Proteomes" id="UP000054937">
    <property type="component" value="Unassembled WGS sequence"/>
</dbReference>
<name>A0A0V0R733_PSEPJ</name>
<feature type="transmembrane region" description="Helical" evidence="1">
    <location>
        <begin position="43"/>
        <end position="62"/>
    </location>
</feature>
<evidence type="ECO:0000313" key="3">
    <source>
        <dbReference type="Proteomes" id="UP000054937"/>
    </source>
</evidence>
<keyword evidence="3" id="KW-1185">Reference proteome</keyword>